<feature type="transmembrane region" description="Helical" evidence="1">
    <location>
        <begin position="6"/>
        <end position="26"/>
    </location>
</feature>
<feature type="transmembrane region" description="Helical" evidence="1">
    <location>
        <begin position="191"/>
        <end position="214"/>
    </location>
</feature>
<keyword evidence="4" id="KW-1185">Reference proteome</keyword>
<keyword evidence="1" id="KW-1133">Transmembrane helix</keyword>
<feature type="transmembrane region" description="Helical" evidence="1">
    <location>
        <begin position="475"/>
        <end position="492"/>
    </location>
</feature>
<evidence type="ECO:0000259" key="2">
    <source>
        <dbReference type="Pfam" id="PF18920"/>
    </source>
</evidence>
<keyword evidence="1" id="KW-0472">Membrane</keyword>
<name>A0ABQ2F7X0_9MICO</name>
<evidence type="ECO:0000256" key="1">
    <source>
        <dbReference type="SAM" id="Phobius"/>
    </source>
</evidence>
<feature type="transmembrane region" description="Helical" evidence="1">
    <location>
        <begin position="159"/>
        <end position="179"/>
    </location>
</feature>
<dbReference type="EMBL" id="BMLB01000003">
    <property type="protein sequence ID" value="GGK70130.1"/>
    <property type="molecule type" value="Genomic_DNA"/>
</dbReference>
<keyword evidence="1" id="KW-0812">Transmembrane</keyword>
<proteinExistence type="predicted"/>
<dbReference type="Pfam" id="PF18920">
    <property type="entry name" value="DUF5671"/>
    <property type="match status" value="2"/>
</dbReference>
<protein>
    <recommendedName>
        <fullName evidence="2">DUF5671 domain-containing protein</fullName>
    </recommendedName>
</protein>
<evidence type="ECO:0000313" key="4">
    <source>
        <dbReference type="Proteomes" id="UP000662111"/>
    </source>
</evidence>
<accession>A0ABQ2F7X0</accession>
<gene>
    <name evidence="3" type="ORF">GCM10011509_18190</name>
</gene>
<feature type="transmembrane region" description="Helical" evidence="1">
    <location>
        <begin position="266"/>
        <end position="297"/>
    </location>
</feature>
<feature type="transmembrane region" description="Helical" evidence="1">
    <location>
        <begin position="386"/>
        <end position="406"/>
    </location>
</feature>
<feature type="domain" description="DUF5671" evidence="2">
    <location>
        <begin position="345"/>
        <end position="480"/>
    </location>
</feature>
<feature type="transmembrane region" description="Helical" evidence="1">
    <location>
        <begin position="53"/>
        <end position="75"/>
    </location>
</feature>
<sequence length="592" mass="62256">MIIGILGSLVPLALLAGVAAVVVTVVRRRGTGEHAAGDEGLVSGHAVRRFFQYLLLAGLLFSAASGVAGLLGRLLDRDPVLVRDDSGLALQLTFTLIALPIWAALAWWTYRRLREDAQESRSLGWAAYLTLVGLVSLVVAMVAWHGALAGLLTEAPYRGTQLATAVVWTAIWAAHHWWGRSVTPGGHLRPLLLVGSLVGLGTAATGLAQTLSPALRELLGLTRDTLVGGTVDDILTGAPTFLVGAAAWVVYWALATARGPRDTGWLALVLLAGVAGGLLAAVVAASLLGYAVLVWLVGEPAARTATDHFSTVPGELAVLAVGLVVWWYHREVLGATRERRTEVRRVYEYLLSAVGLLAAAAGLVMVLVTVVEAIASGSDLVVGGSALNALLAALVLLAVGAPVWWWHWRQAEHARATAAAAELRSPTRRSYLLVLFGLSGVAAVVTLITLVYLLLEDALAGGVDLETMRSIRFPIGILATTSLLSAYHWTVFRADRAALSGTASQERPVTASAPPRQVLLVGAADPAVVTELQERSGARVQLLRRTDLQPAPWSVDDLVAALDEAPAPAVVVLAGTDGVTVVPVELTNYTMS</sequence>
<reference evidence="4" key="1">
    <citation type="journal article" date="2019" name="Int. J. Syst. Evol. Microbiol.">
        <title>The Global Catalogue of Microorganisms (GCM) 10K type strain sequencing project: providing services to taxonomists for standard genome sequencing and annotation.</title>
        <authorList>
            <consortium name="The Broad Institute Genomics Platform"/>
            <consortium name="The Broad Institute Genome Sequencing Center for Infectious Disease"/>
            <person name="Wu L."/>
            <person name="Ma J."/>
        </authorList>
    </citation>
    <scope>NUCLEOTIDE SEQUENCE [LARGE SCALE GENOMIC DNA]</scope>
    <source>
        <strain evidence="4">CGMCC 1.5362</strain>
    </source>
</reference>
<dbReference type="Proteomes" id="UP000662111">
    <property type="component" value="Unassembled WGS sequence"/>
</dbReference>
<comment type="caution">
    <text evidence="3">The sequence shown here is derived from an EMBL/GenBank/DDBJ whole genome shotgun (WGS) entry which is preliminary data.</text>
</comment>
<feature type="transmembrane region" description="Helical" evidence="1">
    <location>
        <begin position="349"/>
        <end position="374"/>
    </location>
</feature>
<evidence type="ECO:0000313" key="3">
    <source>
        <dbReference type="EMBL" id="GGK70130.1"/>
    </source>
</evidence>
<organism evidence="3 4">
    <name type="scientific">Ornithinimicrobium pekingense</name>
    <dbReference type="NCBI Taxonomy" id="384677"/>
    <lineage>
        <taxon>Bacteria</taxon>
        <taxon>Bacillati</taxon>
        <taxon>Actinomycetota</taxon>
        <taxon>Actinomycetes</taxon>
        <taxon>Micrococcales</taxon>
        <taxon>Ornithinimicrobiaceae</taxon>
        <taxon>Ornithinimicrobium</taxon>
    </lineage>
</organism>
<feature type="transmembrane region" description="Helical" evidence="1">
    <location>
        <begin position="122"/>
        <end position="147"/>
    </location>
</feature>
<feature type="transmembrane region" description="Helical" evidence="1">
    <location>
        <begin position="234"/>
        <end position="254"/>
    </location>
</feature>
<feature type="transmembrane region" description="Helical" evidence="1">
    <location>
        <begin position="431"/>
        <end position="455"/>
    </location>
</feature>
<feature type="transmembrane region" description="Helical" evidence="1">
    <location>
        <begin position="309"/>
        <end position="328"/>
    </location>
</feature>
<feature type="transmembrane region" description="Helical" evidence="1">
    <location>
        <begin position="87"/>
        <end position="110"/>
    </location>
</feature>
<dbReference type="InterPro" id="IPR043728">
    <property type="entry name" value="DUF5671"/>
</dbReference>
<feature type="domain" description="DUF5671" evidence="2">
    <location>
        <begin position="49"/>
        <end position="173"/>
    </location>
</feature>